<gene>
    <name evidence="4" type="ORF">HS088_TW03G00797</name>
</gene>
<evidence type="ECO:0000313" key="4">
    <source>
        <dbReference type="EMBL" id="KAF5750461.1"/>
    </source>
</evidence>
<feature type="region of interest" description="Disordered" evidence="2">
    <location>
        <begin position="251"/>
        <end position="367"/>
    </location>
</feature>
<evidence type="ECO:0000256" key="1">
    <source>
        <dbReference type="SAM" id="Coils"/>
    </source>
</evidence>
<sequence>MEPNVLPGGIFSPMGTGMLGLEMQLQPPPHHRQQPPQNPQNSQNPSHVNQPQMAAFAHHDPQTQQSTKHGYPYAITSVASKPKQPSPLSDDDDPGFTADDTTGDGKRKISPWHRMKWTDNMVRLLILAVYYIGDEVGSEGNDPTSKKKAGALLQKKGKWKSVSRAMMEKGFYVSPQQCEDKFNDLNKRYKRVNDILGKGTACRVVENQSLLDTMDLSPKMKEEVRKLLNSKHLFFREMCAYHSSCGHNSAGAAPGTNQSPEGAVETSHAQHQQVQQQRCLHSTDNVQILANSGRAGTEVSNMGKRVTGEEGDDEEEDESDEDEDDDEDDEEETEEGNARAQNGHGHEEDDEHDVRRPLKMPRKEETSASIQQLNGEVMSVMQDPGKTPWEKSQWLKLRLLHLEEQQVNHQFHAFEIEKQRLKWLKFSSKKEREMERAKLENERRRLENERMMLLVREKEIELLEIQHHHPQQHSPNKRSDPSSVTG</sequence>
<feature type="compositionally biased region" description="Low complexity" evidence="2">
    <location>
        <begin position="39"/>
        <end position="52"/>
    </location>
</feature>
<dbReference type="Gene3D" id="1.10.10.60">
    <property type="entry name" value="Homeodomain-like"/>
    <property type="match status" value="1"/>
</dbReference>
<feature type="compositionally biased region" description="Basic and acidic residues" evidence="2">
    <location>
        <begin position="344"/>
        <end position="366"/>
    </location>
</feature>
<dbReference type="OrthoDB" id="1727874at2759"/>
<proteinExistence type="predicted"/>
<feature type="region of interest" description="Disordered" evidence="2">
    <location>
        <begin position="1"/>
        <end position="109"/>
    </location>
</feature>
<dbReference type="Proteomes" id="UP000593562">
    <property type="component" value="Unassembled WGS sequence"/>
</dbReference>
<dbReference type="PANTHER" id="PTHR46327:SF2">
    <property type="entry name" value="SEQUENCE-SPECIFIC DNA BINDING TRANSCRIPTION FACTOR"/>
    <property type="match status" value="1"/>
</dbReference>
<feature type="compositionally biased region" description="Polar residues" evidence="2">
    <location>
        <begin position="278"/>
        <end position="290"/>
    </location>
</feature>
<feature type="region of interest" description="Disordered" evidence="2">
    <location>
        <begin position="466"/>
        <end position="486"/>
    </location>
</feature>
<evidence type="ECO:0000313" key="5">
    <source>
        <dbReference type="Proteomes" id="UP000593562"/>
    </source>
</evidence>
<feature type="domain" description="Myb/SANT-like DNA-binding" evidence="3">
    <location>
        <begin position="114"/>
        <end position="206"/>
    </location>
</feature>
<name>A0A7J7DVY4_TRIWF</name>
<feature type="coiled-coil region" evidence="1">
    <location>
        <begin position="427"/>
        <end position="456"/>
    </location>
</feature>
<dbReference type="EMBL" id="JAAARO010000003">
    <property type="protein sequence ID" value="KAF5750461.1"/>
    <property type="molecule type" value="Genomic_DNA"/>
</dbReference>
<dbReference type="FunCoup" id="A0A7J7DVY4">
    <property type="interactions" value="43"/>
</dbReference>
<reference evidence="4 5" key="1">
    <citation type="journal article" date="2020" name="Nat. Commun.">
        <title>Genome of Tripterygium wilfordii and identification of cytochrome P450 involved in triptolide biosynthesis.</title>
        <authorList>
            <person name="Tu L."/>
            <person name="Su P."/>
            <person name="Zhang Z."/>
            <person name="Gao L."/>
            <person name="Wang J."/>
            <person name="Hu T."/>
            <person name="Zhou J."/>
            <person name="Zhang Y."/>
            <person name="Zhao Y."/>
            <person name="Liu Y."/>
            <person name="Song Y."/>
            <person name="Tong Y."/>
            <person name="Lu Y."/>
            <person name="Yang J."/>
            <person name="Xu C."/>
            <person name="Jia M."/>
            <person name="Peters R.J."/>
            <person name="Huang L."/>
            <person name="Gao W."/>
        </authorList>
    </citation>
    <scope>NUCLEOTIDE SEQUENCE [LARGE SCALE GENOMIC DNA]</scope>
    <source>
        <strain evidence="5">cv. XIE 37</strain>
        <tissue evidence="4">Leaf</tissue>
    </source>
</reference>
<protein>
    <recommendedName>
        <fullName evidence="3">Myb/SANT-like DNA-binding domain-containing protein</fullName>
    </recommendedName>
</protein>
<keyword evidence="1" id="KW-0175">Coiled coil</keyword>
<dbReference type="InParanoid" id="A0A7J7DVY4"/>
<comment type="caution">
    <text evidence="4">The sequence shown here is derived from an EMBL/GenBank/DDBJ whole genome shotgun (WGS) entry which is preliminary data.</text>
</comment>
<evidence type="ECO:0000256" key="2">
    <source>
        <dbReference type="SAM" id="MobiDB-lite"/>
    </source>
</evidence>
<dbReference type="PANTHER" id="PTHR46327">
    <property type="entry name" value="F16F4.11 PROTEIN-RELATED"/>
    <property type="match status" value="1"/>
</dbReference>
<organism evidence="4 5">
    <name type="scientific">Tripterygium wilfordii</name>
    <name type="common">Thunder God vine</name>
    <dbReference type="NCBI Taxonomy" id="458696"/>
    <lineage>
        <taxon>Eukaryota</taxon>
        <taxon>Viridiplantae</taxon>
        <taxon>Streptophyta</taxon>
        <taxon>Embryophyta</taxon>
        <taxon>Tracheophyta</taxon>
        <taxon>Spermatophyta</taxon>
        <taxon>Magnoliopsida</taxon>
        <taxon>eudicotyledons</taxon>
        <taxon>Gunneridae</taxon>
        <taxon>Pentapetalae</taxon>
        <taxon>rosids</taxon>
        <taxon>fabids</taxon>
        <taxon>Celastrales</taxon>
        <taxon>Celastraceae</taxon>
        <taxon>Tripterygium</taxon>
    </lineage>
</organism>
<feature type="compositionally biased region" description="Acidic residues" evidence="2">
    <location>
        <begin position="309"/>
        <end position="335"/>
    </location>
</feature>
<dbReference type="AlphaFoldDB" id="A0A7J7DVY4"/>
<keyword evidence="5" id="KW-1185">Reference proteome</keyword>
<evidence type="ECO:0000259" key="3">
    <source>
        <dbReference type="Pfam" id="PF13837"/>
    </source>
</evidence>
<accession>A0A7J7DVY4</accession>
<dbReference type="InterPro" id="IPR044822">
    <property type="entry name" value="Myb_DNA-bind_4"/>
</dbReference>
<dbReference type="Pfam" id="PF13837">
    <property type="entry name" value="Myb_DNA-bind_4"/>
    <property type="match status" value="1"/>
</dbReference>